<evidence type="ECO:0000313" key="4">
    <source>
        <dbReference type="Proteomes" id="UP000076871"/>
    </source>
</evidence>
<gene>
    <name evidence="3" type="ORF">LAESUDRAFT_71692</name>
</gene>
<evidence type="ECO:0000313" key="3">
    <source>
        <dbReference type="EMBL" id="KZS99775.1"/>
    </source>
</evidence>
<dbReference type="EMBL" id="KV427718">
    <property type="protein sequence ID" value="KZS99775.1"/>
    <property type="molecule type" value="Genomic_DNA"/>
</dbReference>
<evidence type="ECO:0000256" key="2">
    <source>
        <dbReference type="SAM" id="Phobius"/>
    </source>
</evidence>
<feature type="compositionally biased region" description="Basic residues" evidence="1">
    <location>
        <begin position="111"/>
        <end position="127"/>
    </location>
</feature>
<name>A0A165AW72_9APHY</name>
<proteinExistence type="predicted"/>
<sequence length="135" mass="15910">MSHKRMRSGSNSGMQCRCSHRHQHRRLPCVGRKSHVSPLLWPLIWPTIVGISFMWPFVLSTGRGCSGNRRARKKGCGITDDPFERFQEDRGARRKHSKMENRQMEEDLRVTQRKHHRDVRTRERRNKANAEGVPR</sequence>
<protein>
    <submittedName>
        <fullName evidence="3">Uncharacterized protein</fullName>
    </submittedName>
</protein>
<feature type="compositionally biased region" description="Basic and acidic residues" evidence="1">
    <location>
        <begin position="82"/>
        <end position="91"/>
    </location>
</feature>
<keyword evidence="2" id="KW-1133">Transmembrane helix</keyword>
<organism evidence="3 4">
    <name type="scientific">Laetiporus sulphureus 93-53</name>
    <dbReference type="NCBI Taxonomy" id="1314785"/>
    <lineage>
        <taxon>Eukaryota</taxon>
        <taxon>Fungi</taxon>
        <taxon>Dikarya</taxon>
        <taxon>Basidiomycota</taxon>
        <taxon>Agaricomycotina</taxon>
        <taxon>Agaricomycetes</taxon>
        <taxon>Polyporales</taxon>
        <taxon>Laetiporus</taxon>
    </lineage>
</organism>
<dbReference type="AlphaFoldDB" id="A0A165AW72"/>
<keyword evidence="2" id="KW-0812">Transmembrane</keyword>
<dbReference type="RefSeq" id="XP_040757516.1">
    <property type="nucleotide sequence ID" value="XM_040907285.1"/>
</dbReference>
<reference evidence="3 4" key="1">
    <citation type="journal article" date="2016" name="Mol. Biol. Evol.">
        <title>Comparative Genomics of Early-Diverging Mushroom-Forming Fungi Provides Insights into the Origins of Lignocellulose Decay Capabilities.</title>
        <authorList>
            <person name="Nagy L.G."/>
            <person name="Riley R."/>
            <person name="Tritt A."/>
            <person name="Adam C."/>
            <person name="Daum C."/>
            <person name="Floudas D."/>
            <person name="Sun H."/>
            <person name="Yadav J.S."/>
            <person name="Pangilinan J."/>
            <person name="Larsson K.H."/>
            <person name="Matsuura K."/>
            <person name="Barry K."/>
            <person name="Labutti K."/>
            <person name="Kuo R."/>
            <person name="Ohm R.A."/>
            <person name="Bhattacharya S.S."/>
            <person name="Shirouzu T."/>
            <person name="Yoshinaga Y."/>
            <person name="Martin F.M."/>
            <person name="Grigoriev I.V."/>
            <person name="Hibbett D.S."/>
        </authorList>
    </citation>
    <scope>NUCLEOTIDE SEQUENCE [LARGE SCALE GENOMIC DNA]</scope>
    <source>
        <strain evidence="3 4">93-53</strain>
    </source>
</reference>
<dbReference type="Proteomes" id="UP000076871">
    <property type="component" value="Unassembled WGS sequence"/>
</dbReference>
<keyword evidence="2" id="KW-0472">Membrane</keyword>
<feature type="transmembrane region" description="Helical" evidence="2">
    <location>
        <begin position="43"/>
        <end position="62"/>
    </location>
</feature>
<dbReference type="InParanoid" id="A0A165AW72"/>
<dbReference type="GeneID" id="63824314"/>
<feature type="region of interest" description="Disordered" evidence="1">
    <location>
        <begin position="66"/>
        <end position="135"/>
    </location>
</feature>
<keyword evidence="4" id="KW-1185">Reference proteome</keyword>
<accession>A0A165AW72</accession>
<feature type="compositionally biased region" description="Basic and acidic residues" evidence="1">
    <location>
        <begin position="98"/>
        <end position="110"/>
    </location>
</feature>
<evidence type="ECO:0000256" key="1">
    <source>
        <dbReference type="SAM" id="MobiDB-lite"/>
    </source>
</evidence>